<dbReference type="Proteomes" id="UP001180487">
    <property type="component" value="Unassembled WGS sequence"/>
</dbReference>
<evidence type="ECO:0000313" key="3">
    <source>
        <dbReference type="Proteomes" id="UP001180487"/>
    </source>
</evidence>
<comment type="caution">
    <text evidence="2">The sequence shown here is derived from an EMBL/GenBank/DDBJ whole genome shotgun (WGS) entry which is preliminary data.</text>
</comment>
<proteinExistence type="predicted"/>
<sequence length="43" mass="4616">MPSTILAIARHGAVVHRAARLLVYGVLAALAGVLCWTTEMLRI</sequence>
<organism evidence="2 3">
    <name type="scientific">Rhodoferax ferrireducens</name>
    <dbReference type="NCBI Taxonomy" id="192843"/>
    <lineage>
        <taxon>Bacteria</taxon>
        <taxon>Pseudomonadati</taxon>
        <taxon>Pseudomonadota</taxon>
        <taxon>Betaproteobacteria</taxon>
        <taxon>Burkholderiales</taxon>
        <taxon>Comamonadaceae</taxon>
        <taxon>Rhodoferax</taxon>
    </lineage>
</organism>
<name>A0ABU2C928_9BURK</name>
<keyword evidence="1" id="KW-1133">Transmembrane helix</keyword>
<gene>
    <name evidence="2" type="ORF">J2X19_002521</name>
</gene>
<keyword evidence="1" id="KW-0812">Transmembrane</keyword>
<evidence type="ECO:0000313" key="2">
    <source>
        <dbReference type="EMBL" id="MDR7377842.1"/>
    </source>
</evidence>
<feature type="transmembrane region" description="Helical" evidence="1">
    <location>
        <begin position="21"/>
        <end position="41"/>
    </location>
</feature>
<reference evidence="2 3" key="1">
    <citation type="submission" date="2023-07" db="EMBL/GenBank/DDBJ databases">
        <title>Sorghum-associated microbial communities from plants grown in Nebraska, USA.</title>
        <authorList>
            <person name="Schachtman D."/>
        </authorList>
    </citation>
    <scope>NUCLEOTIDE SEQUENCE [LARGE SCALE GENOMIC DNA]</scope>
    <source>
        <strain evidence="2 3">BE313</strain>
    </source>
</reference>
<keyword evidence="3" id="KW-1185">Reference proteome</keyword>
<protein>
    <submittedName>
        <fullName evidence="2">Uncharacterized protein</fullName>
    </submittedName>
</protein>
<evidence type="ECO:0000256" key="1">
    <source>
        <dbReference type="SAM" id="Phobius"/>
    </source>
</evidence>
<dbReference type="RefSeq" id="WP_310373530.1">
    <property type="nucleotide sequence ID" value="NZ_JAVDXT010000002.1"/>
</dbReference>
<accession>A0ABU2C928</accession>
<dbReference type="EMBL" id="JAVDXT010000002">
    <property type="protein sequence ID" value="MDR7377842.1"/>
    <property type="molecule type" value="Genomic_DNA"/>
</dbReference>
<keyword evidence="1" id="KW-0472">Membrane</keyword>